<feature type="transmembrane region" description="Helical" evidence="2">
    <location>
        <begin position="407"/>
        <end position="428"/>
    </location>
</feature>
<reference evidence="3" key="1">
    <citation type="submission" date="2020-05" db="EMBL/GenBank/DDBJ databases">
        <title>Mycena genomes resolve the evolution of fungal bioluminescence.</title>
        <authorList>
            <person name="Tsai I.J."/>
        </authorList>
    </citation>
    <scope>NUCLEOTIDE SEQUENCE</scope>
    <source>
        <strain evidence="3">CCC161011</strain>
    </source>
</reference>
<name>A0A8H6X403_9AGAR</name>
<feature type="compositionally biased region" description="Polar residues" evidence="1">
    <location>
        <begin position="1"/>
        <end position="32"/>
    </location>
</feature>
<protein>
    <recommendedName>
        <fullName evidence="5">WW domain-containing protein</fullName>
    </recommendedName>
</protein>
<evidence type="ECO:0000313" key="3">
    <source>
        <dbReference type="EMBL" id="KAF7334050.1"/>
    </source>
</evidence>
<keyword evidence="4" id="KW-1185">Reference proteome</keyword>
<keyword evidence="2" id="KW-1133">Transmembrane helix</keyword>
<comment type="caution">
    <text evidence="3">The sequence shown here is derived from an EMBL/GenBank/DDBJ whole genome shotgun (WGS) entry which is preliminary data.</text>
</comment>
<evidence type="ECO:0000313" key="4">
    <source>
        <dbReference type="Proteomes" id="UP000620124"/>
    </source>
</evidence>
<organism evidence="3 4">
    <name type="scientific">Mycena venus</name>
    <dbReference type="NCBI Taxonomy" id="2733690"/>
    <lineage>
        <taxon>Eukaryota</taxon>
        <taxon>Fungi</taxon>
        <taxon>Dikarya</taxon>
        <taxon>Basidiomycota</taxon>
        <taxon>Agaricomycotina</taxon>
        <taxon>Agaricomycetes</taxon>
        <taxon>Agaricomycetidae</taxon>
        <taxon>Agaricales</taxon>
        <taxon>Marasmiineae</taxon>
        <taxon>Mycenaceae</taxon>
        <taxon>Mycena</taxon>
    </lineage>
</organism>
<evidence type="ECO:0000256" key="2">
    <source>
        <dbReference type="SAM" id="Phobius"/>
    </source>
</evidence>
<dbReference type="AlphaFoldDB" id="A0A8H6X403"/>
<dbReference type="OrthoDB" id="2674421at2759"/>
<feature type="transmembrane region" description="Helical" evidence="2">
    <location>
        <begin position="434"/>
        <end position="457"/>
    </location>
</feature>
<dbReference type="EMBL" id="JACAZI010000027">
    <property type="protein sequence ID" value="KAF7334050.1"/>
    <property type="molecule type" value="Genomic_DNA"/>
</dbReference>
<dbReference type="Proteomes" id="UP000620124">
    <property type="component" value="Unassembled WGS sequence"/>
</dbReference>
<proteinExistence type="predicted"/>
<keyword evidence="2" id="KW-0812">Transmembrane</keyword>
<sequence>MRMAAQISQQTLTDLSNTKSEGILRPTTSKNTGRYERTGLADPVNMRISSGLFIRSRLPEPAYLPPHWSAHIHPEGQLYFYRQGPLQVVTEEYLYRPETLEKVNRWIQRIDDLIAGKNFPVSDQLELFIKIEDEDCAYYFVDHATQAESWLEDIDTDDLGLPPVVSPSQLNILCEELYWCHVEHFPMHRALSLSTLDSLVCVLIHAICDQMTSRVSTFLYSKEECEAFLSLLKNSQDHLSDGNITCTVARLWGLVCQNRYLTHYGQEYSRLSRDQAVLYDPETKNQWLSTIASRISFKTFDRYLAQLDAVFVDHLVYSQHWKTFVAGSLQDWHGEWLGAFSALMLHIFLSASTPSPYLAVASTSLFVTSLLGSTLLIHRYAPLRGLSASKAMDYLEAIQSPTFKFQFFALVFALPHVLNLWGILVLFANCIFMLAAHFGAGFAVAASVVALLAFLVFQWTTSEMFNLSIASIHDKFRAKFSRNGVDDAFTSAV</sequence>
<keyword evidence="2" id="KW-0472">Membrane</keyword>
<evidence type="ECO:0008006" key="5">
    <source>
        <dbReference type="Google" id="ProtNLM"/>
    </source>
</evidence>
<feature type="region of interest" description="Disordered" evidence="1">
    <location>
        <begin position="1"/>
        <end position="37"/>
    </location>
</feature>
<evidence type="ECO:0000256" key="1">
    <source>
        <dbReference type="SAM" id="MobiDB-lite"/>
    </source>
</evidence>
<gene>
    <name evidence="3" type="ORF">MVEN_02310600</name>
</gene>
<accession>A0A8H6X403</accession>